<dbReference type="AlphaFoldDB" id="A0A8H6DTL2"/>
<feature type="domain" description="Heterokaryon incompatibility" evidence="1">
    <location>
        <begin position="172"/>
        <end position="322"/>
    </location>
</feature>
<dbReference type="PANTHER" id="PTHR33112">
    <property type="entry name" value="DOMAIN PROTEIN, PUTATIVE-RELATED"/>
    <property type="match status" value="1"/>
</dbReference>
<evidence type="ECO:0000259" key="1">
    <source>
        <dbReference type="Pfam" id="PF06985"/>
    </source>
</evidence>
<organism evidence="2 3">
    <name type="scientific">Cochliobolus sativus</name>
    <name type="common">Common root rot and spot blotch fungus</name>
    <name type="synonym">Bipolaris sorokiniana</name>
    <dbReference type="NCBI Taxonomy" id="45130"/>
    <lineage>
        <taxon>Eukaryota</taxon>
        <taxon>Fungi</taxon>
        <taxon>Dikarya</taxon>
        <taxon>Ascomycota</taxon>
        <taxon>Pezizomycotina</taxon>
        <taxon>Dothideomycetes</taxon>
        <taxon>Pleosporomycetidae</taxon>
        <taxon>Pleosporales</taxon>
        <taxon>Pleosporineae</taxon>
        <taxon>Pleosporaceae</taxon>
        <taxon>Bipolaris</taxon>
    </lineage>
</organism>
<dbReference type="PANTHER" id="PTHR33112:SF10">
    <property type="entry name" value="TOL"/>
    <property type="match status" value="1"/>
</dbReference>
<name>A0A8H6DTL2_COCSA</name>
<dbReference type="InterPro" id="IPR010730">
    <property type="entry name" value="HET"/>
</dbReference>
<dbReference type="Proteomes" id="UP000624244">
    <property type="component" value="Unassembled WGS sequence"/>
</dbReference>
<sequence>MNTLSRISPPSIQCCDRCSTLLNNPEQIPQQLEIRATMQDCQVCTLLRRQTCRDGRSEDKAVVRIVRRGAVLQESVTGARLLRLCCNTDLNQDPRFPLGLPIRPAAQGSVDFGLLRAWLSWCNNNHDCNTHQFEGDIPLPTRLLYVGAKDDPSTDSSVVRLVPGSQVNDRKYVALSHRWGKLEDEEKKMFCTSQDNINQRLRGFNLSSLPKTFQDAVNATRQLRIPYLWIDSLCIIQSGDNGKDWISESRRMETVFSEAYCVLAATSATDCKTGFLKRIMTTESVHVHNAAGKQFYVSTDIDDFDTDVRDAELNKRAWVMQEGVLARRTIHFSAKHTYFECGTGVYCENLIKLEFPFRRKYFTLDPRFPSRLLNSGRERTMDFLYFLIKDYSERKLSYKTDKCVAMSGLQDRIAQAIPCEGRYGVFEKYLHRNLLWHASDAKLEKIEYEGYVPSWSWMAYDGVICFLDEKEIPYGDIQLLTSLRFDQDCDCGHALVADVGKFQNCTMQSDGNRYAVFDLSKTKRGWIRYDVEDGKNLLEEHCVVVGSTLDTETYYILVTRPTSVEGEYERIGIGLVSKNCVVREQANVRVV</sequence>
<evidence type="ECO:0000313" key="2">
    <source>
        <dbReference type="EMBL" id="KAF5847529.1"/>
    </source>
</evidence>
<evidence type="ECO:0000313" key="3">
    <source>
        <dbReference type="Proteomes" id="UP000624244"/>
    </source>
</evidence>
<proteinExistence type="predicted"/>
<reference evidence="2" key="1">
    <citation type="submission" date="2019-11" db="EMBL/GenBank/DDBJ databases">
        <title>Bipolaris sorokiniana Genome sequencing.</title>
        <authorList>
            <person name="Wang H."/>
        </authorList>
    </citation>
    <scope>NUCLEOTIDE SEQUENCE</scope>
</reference>
<dbReference type="OMA" id="VYASAYC"/>
<comment type="caution">
    <text evidence="2">The sequence shown here is derived from an EMBL/GenBank/DDBJ whole genome shotgun (WGS) entry which is preliminary data.</text>
</comment>
<accession>A0A8H6DTL2</accession>
<dbReference type="Pfam" id="PF06985">
    <property type="entry name" value="HET"/>
    <property type="match status" value="1"/>
</dbReference>
<dbReference type="EMBL" id="WNKQ01000013">
    <property type="protein sequence ID" value="KAF5847529.1"/>
    <property type="molecule type" value="Genomic_DNA"/>
</dbReference>
<gene>
    <name evidence="2" type="ORF">GGP41_000278</name>
</gene>
<protein>
    <recommendedName>
        <fullName evidence="1">Heterokaryon incompatibility domain-containing protein</fullName>
    </recommendedName>
</protein>